<dbReference type="InParanoid" id="E6W2E1"/>
<keyword evidence="10" id="KW-0969">Cilium</keyword>
<comment type="subcellular location">
    <subcellularLocation>
        <location evidence="1 7">Bacterial flagellum</location>
    </subcellularLocation>
    <subcellularLocation>
        <location evidence="2 7">Secreted</location>
    </subcellularLocation>
</comment>
<evidence type="ECO:0000313" key="10">
    <source>
        <dbReference type="EMBL" id="ADU66691.1"/>
    </source>
</evidence>
<dbReference type="FunCoup" id="E6W2E1">
    <property type="interactions" value="83"/>
</dbReference>
<dbReference type="GO" id="GO:0005198">
    <property type="term" value="F:structural molecule activity"/>
    <property type="evidence" value="ECO:0007669"/>
    <property type="project" value="UniProtKB-UniRule"/>
</dbReference>
<keyword evidence="5 7" id="KW-0964">Secreted</keyword>
<dbReference type="KEGG" id="din:Selin_1964"/>
<keyword evidence="10" id="KW-0282">Flagellum</keyword>
<evidence type="ECO:0000259" key="9">
    <source>
        <dbReference type="Pfam" id="PF22638"/>
    </source>
</evidence>
<name>E6W2E1_DESIS</name>
<dbReference type="EMBL" id="CP002432">
    <property type="protein sequence ID" value="ADU66691.1"/>
    <property type="molecule type" value="Genomic_DNA"/>
</dbReference>
<dbReference type="PANTHER" id="PTHR30033">
    <property type="entry name" value="FLAGELLAR HOOK-ASSOCIATED PROTEIN 1"/>
    <property type="match status" value="1"/>
</dbReference>
<dbReference type="eggNOG" id="COG1256">
    <property type="taxonomic scope" value="Bacteria"/>
</dbReference>
<evidence type="ECO:0000256" key="4">
    <source>
        <dbReference type="ARBA" id="ARBA00016244"/>
    </source>
</evidence>
<dbReference type="SUPFAM" id="SSF64518">
    <property type="entry name" value="Phase 1 flagellin"/>
    <property type="match status" value="1"/>
</dbReference>
<dbReference type="GO" id="GO:0005576">
    <property type="term" value="C:extracellular region"/>
    <property type="evidence" value="ECO:0007669"/>
    <property type="project" value="UniProtKB-SubCell"/>
</dbReference>
<feature type="domain" description="Flagellar basal-body/hook protein C-terminal" evidence="8">
    <location>
        <begin position="527"/>
        <end position="565"/>
    </location>
</feature>
<protein>
    <recommendedName>
        <fullName evidence="4 7">Flagellar hook-associated protein 1</fullName>
        <shortName evidence="7">HAP1</shortName>
    </recommendedName>
</protein>
<dbReference type="PRINTS" id="PR01005">
    <property type="entry name" value="FLGHOOKAP1"/>
</dbReference>
<evidence type="ECO:0000256" key="1">
    <source>
        <dbReference type="ARBA" id="ARBA00004365"/>
    </source>
</evidence>
<keyword evidence="11" id="KW-1185">Reference proteome</keyword>
<dbReference type="NCBIfam" id="TIGR02492">
    <property type="entry name" value="flgK_ends"/>
    <property type="match status" value="1"/>
</dbReference>
<dbReference type="InterPro" id="IPR053927">
    <property type="entry name" value="FlgK_helical"/>
</dbReference>
<proteinExistence type="inferred from homology"/>
<evidence type="ECO:0000259" key="8">
    <source>
        <dbReference type="Pfam" id="PF06429"/>
    </source>
</evidence>
<dbReference type="Pfam" id="PF22638">
    <property type="entry name" value="FlgK_D1"/>
    <property type="match status" value="1"/>
</dbReference>
<gene>
    <name evidence="7" type="primary">flgK</name>
    <name evidence="10" type="ordered locus">Selin_1964</name>
</gene>
<accession>E6W2E1</accession>
<dbReference type="STRING" id="653733.Selin_1964"/>
<comment type="similarity">
    <text evidence="3 7">Belongs to the flagella basal body rod proteins family.</text>
</comment>
<organism evidence="10 11">
    <name type="scientific">Desulfurispirillum indicum (strain ATCC BAA-1389 / DSM 22839 / S5)</name>
    <dbReference type="NCBI Taxonomy" id="653733"/>
    <lineage>
        <taxon>Bacteria</taxon>
        <taxon>Pseudomonadati</taxon>
        <taxon>Chrysiogenota</taxon>
        <taxon>Chrysiogenia</taxon>
        <taxon>Chrysiogenales</taxon>
        <taxon>Chrysiogenaceae</taxon>
        <taxon>Desulfurispirillum</taxon>
    </lineage>
</organism>
<evidence type="ECO:0000313" key="11">
    <source>
        <dbReference type="Proteomes" id="UP000002572"/>
    </source>
</evidence>
<dbReference type="HOGENOM" id="CLU_012762_1_3_0"/>
<dbReference type="InterPro" id="IPR002371">
    <property type="entry name" value="FlgK"/>
</dbReference>
<dbReference type="Proteomes" id="UP000002572">
    <property type="component" value="Chromosome"/>
</dbReference>
<dbReference type="InterPro" id="IPR010930">
    <property type="entry name" value="Flg_bb/hook_C_dom"/>
</dbReference>
<evidence type="ECO:0000256" key="5">
    <source>
        <dbReference type="ARBA" id="ARBA00022525"/>
    </source>
</evidence>
<sequence length="569" mass="62993">MGTFQSLNVGLSGVLASQSALMTVGHNLSNMNTEGFSRQRVVLQANQPLRIANLQYGQGVNLNQVQRVHDEYVQQSLRTAITKGGQYEANYMAYNEIEMLFNETEGMGLGYSLTQFWDSWHDLANAPTDTSQEAASKRSTVIESANFLINTIQGTYQQLNDLQAQYTGRVDSMVNDVNSQLQSLATLNTQIAKTSAHGNPAHDLLDQRDMILNKLAEYIDIKVDIDPQGQATVFFDGKTLVDRDYAAKLINKRTGEFSSELLFESTSGHTSKITNFSNNGQIGAYMEMRDKTIPGYIEKLDDLSRTIIEEVNKVHANGMVTKPFGAVSSQYSVENSRTPLNDNTPFQIQNGSFQLKVFDPAGGELQTFEIRINEGDSLRQIAMKLDQADGVAEGGLFSASINADNQLEIRGNNGNTFVLYNDTSNALTAIGLNTFFKGHDAKSIGVNSYVAEDTTRLATSFSGEPGDNRNANLIAELRNAKVMGGMTIGENYNHFVSKIGMDVRINIDSLETTQLIRFQIEVKRESISGVNENEELTNMLKFQRSFEASSRFITTIDRLLDNIVNRMGV</sequence>
<evidence type="ECO:0000256" key="2">
    <source>
        <dbReference type="ARBA" id="ARBA00004613"/>
    </source>
</evidence>
<dbReference type="AlphaFoldDB" id="E6W2E1"/>
<feature type="domain" description="Flagellar hook-associated protein FlgK helical" evidence="9">
    <location>
        <begin position="95"/>
        <end position="320"/>
    </location>
</feature>
<dbReference type="OrthoDB" id="9802553at2"/>
<dbReference type="GO" id="GO:0009424">
    <property type="term" value="C:bacterial-type flagellum hook"/>
    <property type="evidence" value="ECO:0007669"/>
    <property type="project" value="UniProtKB-UniRule"/>
</dbReference>
<dbReference type="GO" id="GO:0044780">
    <property type="term" value="P:bacterial-type flagellum assembly"/>
    <property type="evidence" value="ECO:0007669"/>
    <property type="project" value="InterPro"/>
</dbReference>
<dbReference type="PANTHER" id="PTHR30033:SF1">
    <property type="entry name" value="FLAGELLAR HOOK-ASSOCIATED PROTEIN 1"/>
    <property type="match status" value="1"/>
</dbReference>
<reference evidence="10 11" key="1">
    <citation type="submission" date="2010-12" db="EMBL/GenBank/DDBJ databases">
        <title>Complete sequence of Desulfurispirillum indicum S5.</title>
        <authorList>
            <consortium name="US DOE Joint Genome Institute"/>
            <person name="Lucas S."/>
            <person name="Copeland A."/>
            <person name="Lapidus A."/>
            <person name="Cheng J.-F."/>
            <person name="Goodwin L."/>
            <person name="Pitluck S."/>
            <person name="Chertkov O."/>
            <person name="Held B."/>
            <person name="Detter J.C."/>
            <person name="Han C."/>
            <person name="Tapia R."/>
            <person name="Land M."/>
            <person name="Hauser L."/>
            <person name="Kyrpides N."/>
            <person name="Ivanova N."/>
            <person name="Mikhailova N."/>
            <person name="Haggblom M."/>
            <person name="Rauschenbach I."/>
            <person name="Bini E."/>
            <person name="Woyke T."/>
        </authorList>
    </citation>
    <scope>NUCLEOTIDE SEQUENCE [LARGE SCALE GENOMIC DNA]</scope>
    <source>
        <strain evidence="11">ATCC BAA-1389 / DSM 22839 / S5</strain>
    </source>
</reference>
<dbReference type="RefSeq" id="WP_013506571.1">
    <property type="nucleotide sequence ID" value="NC_014836.1"/>
</dbReference>
<keyword evidence="10" id="KW-0966">Cell projection</keyword>
<dbReference type="Pfam" id="PF06429">
    <property type="entry name" value="Flg_bbr_C"/>
    <property type="match status" value="1"/>
</dbReference>
<keyword evidence="6 7" id="KW-0975">Bacterial flagellum</keyword>
<evidence type="ECO:0000256" key="7">
    <source>
        <dbReference type="RuleBase" id="RU362065"/>
    </source>
</evidence>
<evidence type="ECO:0000256" key="3">
    <source>
        <dbReference type="ARBA" id="ARBA00009677"/>
    </source>
</evidence>
<evidence type="ECO:0000256" key="6">
    <source>
        <dbReference type="ARBA" id="ARBA00023143"/>
    </source>
</evidence>